<accession>A0A848LNA8</accession>
<organism evidence="1 2">
    <name type="scientific">Pyxidicoccus fallax</name>
    <dbReference type="NCBI Taxonomy" id="394095"/>
    <lineage>
        <taxon>Bacteria</taxon>
        <taxon>Pseudomonadati</taxon>
        <taxon>Myxococcota</taxon>
        <taxon>Myxococcia</taxon>
        <taxon>Myxococcales</taxon>
        <taxon>Cystobacterineae</taxon>
        <taxon>Myxococcaceae</taxon>
        <taxon>Pyxidicoccus</taxon>
    </lineage>
</organism>
<evidence type="ECO:0008006" key="3">
    <source>
        <dbReference type="Google" id="ProtNLM"/>
    </source>
</evidence>
<dbReference type="PROSITE" id="PS51257">
    <property type="entry name" value="PROKAR_LIPOPROTEIN"/>
    <property type="match status" value="1"/>
</dbReference>
<evidence type="ECO:0000313" key="1">
    <source>
        <dbReference type="EMBL" id="NMO19226.1"/>
    </source>
</evidence>
<protein>
    <recommendedName>
        <fullName evidence="3">Lipoprotein</fullName>
    </recommendedName>
</protein>
<dbReference type="EMBL" id="JABBJJ010000174">
    <property type="protein sequence ID" value="NMO19226.1"/>
    <property type="molecule type" value="Genomic_DNA"/>
</dbReference>
<sequence length="358" mass="39990">MSRRFAMTALTLIPLVGALGACRKNETRRTEATGDSPVRVLREGAPFISIWKFKEEIDRAGGEKYKLEGPFNIGDPVHEAITLRALKEAGLVEWNVDETKDVRVRDYIAGVFWNDDPECKLFDTPDTLDFSDGIDWYGDLLDAEEAVSKKKELGPGTPILGRSHYGDLQFLHGMASRNDEMPQQTLERALVWMKFSYGVAIGETTGDDRLTDVELLRALFPGSTQTVSELFCVKQGKLERRAIGVLMHLLQDSYAAGHVRRQDLGGNRRGRIQQFYAYSSQDPSKHAADDAWRGGRSEGERLANVKGALDAVSCCREVLQLWSKRRPWPQVKAVLDQGCFALAPNAVPSAAGRDYEKR</sequence>
<dbReference type="Proteomes" id="UP000518300">
    <property type="component" value="Unassembled WGS sequence"/>
</dbReference>
<dbReference type="AlphaFoldDB" id="A0A848LNA8"/>
<comment type="caution">
    <text evidence="1">The sequence shown here is derived from an EMBL/GenBank/DDBJ whole genome shotgun (WGS) entry which is preliminary data.</text>
</comment>
<evidence type="ECO:0000313" key="2">
    <source>
        <dbReference type="Proteomes" id="UP000518300"/>
    </source>
</evidence>
<keyword evidence="2" id="KW-1185">Reference proteome</keyword>
<proteinExistence type="predicted"/>
<gene>
    <name evidence="1" type="ORF">HG543_30800</name>
</gene>
<name>A0A848LNA8_9BACT</name>
<reference evidence="1 2" key="1">
    <citation type="submission" date="2020-04" db="EMBL/GenBank/DDBJ databases">
        <title>Draft genome of Pyxidicoccus fallax type strain.</title>
        <authorList>
            <person name="Whitworth D.E."/>
        </authorList>
    </citation>
    <scope>NUCLEOTIDE SEQUENCE [LARGE SCALE GENOMIC DNA]</scope>
    <source>
        <strain evidence="1 2">DSM 14698</strain>
    </source>
</reference>
<dbReference type="RefSeq" id="WP_169348479.1">
    <property type="nucleotide sequence ID" value="NZ_JABBJJ010000174.1"/>
</dbReference>